<comment type="caution">
    <text evidence="8">The sequence shown here is derived from an EMBL/GenBank/DDBJ whole genome shotgun (WGS) entry which is preliminary data.</text>
</comment>
<dbReference type="PANTHER" id="PTHR32089:SF112">
    <property type="entry name" value="LYSOZYME-LIKE PROTEIN-RELATED"/>
    <property type="match status" value="1"/>
</dbReference>
<dbReference type="SUPFAM" id="SSF58104">
    <property type="entry name" value="Methyl-accepting chemotaxis protein (MCP) signaling domain"/>
    <property type="match status" value="1"/>
</dbReference>
<evidence type="ECO:0000313" key="9">
    <source>
        <dbReference type="Proteomes" id="UP001158045"/>
    </source>
</evidence>
<keyword evidence="9" id="KW-1185">Reference proteome</keyword>
<dbReference type="InterPro" id="IPR003660">
    <property type="entry name" value="HAMP_dom"/>
</dbReference>
<feature type="domain" description="HAMP" evidence="6">
    <location>
        <begin position="324"/>
        <end position="379"/>
    </location>
</feature>
<reference evidence="8 9" key="1">
    <citation type="submission" date="2023-04" db="EMBL/GenBank/DDBJ databases">
        <title>Fusibacter bizertensis strain WBS, isolated from littoral bottom sediments of the Arctic seas - biochemical and genomic analysis.</title>
        <authorList>
            <person name="Brioukhanov A.L."/>
        </authorList>
    </citation>
    <scope>NUCLEOTIDE SEQUENCE [LARGE SCALE GENOMIC DNA]</scope>
    <source>
        <strain evidence="8 9">WBS</strain>
    </source>
</reference>
<dbReference type="Gene3D" id="1.10.8.500">
    <property type="entry name" value="HAMP domain in histidine kinase"/>
    <property type="match status" value="1"/>
</dbReference>
<feature type="transmembrane region" description="Helical" evidence="4">
    <location>
        <begin position="21"/>
        <end position="40"/>
    </location>
</feature>
<dbReference type="Pfam" id="PF16591">
    <property type="entry name" value="HBM"/>
    <property type="match status" value="1"/>
</dbReference>
<dbReference type="PROSITE" id="PS50111">
    <property type="entry name" value="CHEMOTAXIS_TRANSDUC_2"/>
    <property type="match status" value="1"/>
</dbReference>
<evidence type="ECO:0000256" key="4">
    <source>
        <dbReference type="SAM" id="Phobius"/>
    </source>
</evidence>
<keyword evidence="1 3" id="KW-0807">Transducer</keyword>
<evidence type="ECO:0000259" key="7">
    <source>
        <dbReference type="PROSITE" id="PS51753"/>
    </source>
</evidence>
<evidence type="ECO:0000313" key="8">
    <source>
        <dbReference type="EMBL" id="MDH8678237.1"/>
    </source>
</evidence>
<dbReference type="Pfam" id="PF00015">
    <property type="entry name" value="MCPsignal"/>
    <property type="match status" value="1"/>
</dbReference>
<dbReference type="SMART" id="SM01358">
    <property type="entry name" value="HBM"/>
    <property type="match status" value="1"/>
</dbReference>
<name>A0ABT6NCT7_9FIRM</name>
<keyword evidence="4" id="KW-1133">Transmembrane helix</keyword>
<evidence type="ECO:0000256" key="2">
    <source>
        <dbReference type="ARBA" id="ARBA00029447"/>
    </source>
</evidence>
<feature type="domain" description="Methyl-accepting transducer" evidence="5">
    <location>
        <begin position="398"/>
        <end position="655"/>
    </location>
</feature>
<keyword evidence="4" id="KW-0812">Transmembrane</keyword>
<sequence>MKNKSKNKSSIMNNIKIGNKLILGFSLVIVLIIVISVIGMNNLSDITYQVTIFDEVSKMETEVAIARVEQVRFQSDGSSQTAEKVFLEIDNALQNVTDAKALMKSPANVEKADKVIEALNAYKTNFEKVVSLETDKDNNQLKEVSAADSALASIDQTLELENEYILSLTDPEILKSSHGKYLMLQSIKDNILEVRVYINKYVQNKSAENIAEVESIFSQLESEIADVKTKINDPSTLKSLNDSSQAVENYKSAFIDYSTNVTDQEASIEIMREHAVAASDEAEALKLGVLDFIDNIRKTSNTINISILVISILGSIFIAFVITRSITKPISRTMVIIEEFSNYDLSSNVSDDLLERKDEIGGLSRSIQIIGDSLRSIIKSITNSSEMVASSAEELSASSSLTSDSVEEVSKTINEIAEGATDQARNTELGVSNIIELGRLIDQEQKLINGLNATADDVNSLKNEGLSIIESLVRETQKSSESSSIVYEIVLETNDSANRIENASKMIQSIADQTNLLALNAAIEAARAGEAGRGFAVVADEIRKLAEQSAAFTNEIQQTIVDLIGKAGKAVNTIKDNKTVVESQSISVGKTNEKFLGISDVLDQMKRMIEDIRQSSSIMDHKKSEIVGVMENLSAISEENAAGTEQAAATVEQQSSSMQEISESSEELAKLAEEMKNIVSKFKL</sequence>
<dbReference type="InterPro" id="IPR032255">
    <property type="entry name" value="HBM"/>
</dbReference>
<dbReference type="Gene3D" id="1.10.287.950">
    <property type="entry name" value="Methyl-accepting chemotaxis protein"/>
    <property type="match status" value="1"/>
</dbReference>
<accession>A0ABT6NCT7</accession>
<dbReference type="PANTHER" id="PTHR32089">
    <property type="entry name" value="METHYL-ACCEPTING CHEMOTAXIS PROTEIN MCPB"/>
    <property type="match status" value="1"/>
</dbReference>
<dbReference type="SMART" id="SM00283">
    <property type="entry name" value="MA"/>
    <property type="match status" value="1"/>
</dbReference>
<dbReference type="InterPro" id="IPR004089">
    <property type="entry name" value="MCPsignal_dom"/>
</dbReference>
<evidence type="ECO:0000256" key="3">
    <source>
        <dbReference type="PROSITE-ProRule" id="PRU00284"/>
    </source>
</evidence>
<organism evidence="8 9">
    <name type="scientific">Fusibacter bizertensis</name>
    <dbReference type="NCBI Taxonomy" id="1488331"/>
    <lineage>
        <taxon>Bacteria</taxon>
        <taxon>Bacillati</taxon>
        <taxon>Bacillota</taxon>
        <taxon>Clostridia</taxon>
        <taxon>Eubacteriales</taxon>
        <taxon>Eubacteriales Family XII. Incertae Sedis</taxon>
        <taxon>Fusibacter</taxon>
    </lineage>
</organism>
<comment type="similarity">
    <text evidence="2">Belongs to the methyl-accepting chemotaxis (MCP) protein family.</text>
</comment>
<dbReference type="PROSITE" id="PS51753">
    <property type="entry name" value="HBM"/>
    <property type="match status" value="1"/>
</dbReference>
<dbReference type="EMBL" id="JARYZI010000005">
    <property type="protein sequence ID" value="MDH8678237.1"/>
    <property type="molecule type" value="Genomic_DNA"/>
</dbReference>
<dbReference type="Gene3D" id="1.20.1440.210">
    <property type="match status" value="2"/>
</dbReference>
<dbReference type="PROSITE" id="PS50885">
    <property type="entry name" value="HAMP"/>
    <property type="match status" value="1"/>
</dbReference>
<evidence type="ECO:0000256" key="1">
    <source>
        <dbReference type="ARBA" id="ARBA00023224"/>
    </source>
</evidence>
<keyword evidence="4" id="KW-0472">Membrane</keyword>
<gene>
    <name evidence="8" type="ORF">QE109_08765</name>
</gene>
<evidence type="ECO:0000259" key="5">
    <source>
        <dbReference type="PROSITE" id="PS50111"/>
    </source>
</evidence>
<proteinExistence type="inferred from homology"/>
<protein>
    <submittedName>
        <fullName evidence="8">Methyl-accepting chemotaxis protein</fullName>
    </submittedName>
</protein>
<dbReference type="Proteomes" id="UP001158045">
    <property type="component" value="Unassembled WGS sequence"/>
</dbReference>
<feature type="domain" description="HBM" evidence="7">
    <location>
        <begin position="48"/>
        <end position="297"/>
    </location>
</feature>
<dbReference type="RefSeq" id="WP_281094077.1">
    <property type="nucleotide sequence ID" value="NZ_JARYZI010000005.1"/>
</dbReference>
<evidence type="ECO:0000259" key="6">
    <source>
        <dbReference type="PROSITE" id="PS50885"/>
    </source>
</evidence>